<dbReference type="InterPro" id="IPR011990">
    <property type="entry name" value="TPR-like_helical_dom_sf"/>
</dbReference>
<dbReference type="InParanoid" id="B7GBG2"/>
<feature type="compositionally biased region" description="Basic and acidic residues" evidence="1">
    <location>
        <begin position="46"/>
        <end position="62"/>
    </location>
</feature>
<evidence type="ECO:0000256" key="1">
    <source>
        <dbReference type="SAM" id="MobiDB-lite"/>
    </source>
</evidence>
<name>B7GBG2_PHATC</name>
<proteinExistence type="predicted"/>
<keyword evidence="3" id="KW-1185">Reference proteome</keyword>
<protein>
    <submittedName>
        <fullName evidence="2">Uncharacterized protein</fullName>
    </submittedName>
</protein>
<organism evidence="2 3">
    <name type="scientific">Phaeodactylum tricornutum (strain CCAP 1055/1)</name>
    <dbReference type="NCBI Taxonomy" id="556484"/>
    <lineage>
        <taxon>Eukaryota</taxon>
        <taxon>Sar</taxon>
        <taxon>Stramenopiles</taxon>
        <taxon>Ochrophyta</taxon>
        <taxon>Bacillariophyta</taxon>
        <taxon>Bacillariophyceae</taxon>
        <taxon>Bacillariophycidae</taxon>
        <taxon>Naviculales</taxon>
        <taxon>Phaeodactylaceae</taxon>
        <taxon>Phaeodactylum</taxon>
    </lineage>
</organism>
<dbReference type="Proteomes" id="UP000000759">
    <property type="component" value="Chromosome 23"/>
</dbReference>
<evidence type="ECO:0000313" key="3">
    <source>
        <dbReference type="Proteomes" id="UP000000759"/>
    </source>
</evidence>
<dbReference type="Gene3D" id="1.25.40.10">
    <property type="entry name" value="Tetratricopeptide repeat domain"/>
    <property type="match status" value="1"/>
</dbReference>
<feature type="compositionally biased region" description="Basic and acidic residues" evidence="1">
    <location>
        <begin position="18"/>
        <end position="31"/>
    </location>
</feature>
<feature type="region of interest" description="Disordered" evidence="1">
    <location>
        <begin position="109"/>
        <end position="132"/>
    </location>
</feature>
<dbReference type="GeneID" id="7198166"/>
<dbReference type="KEGG" id="pti:PHATRDRAFT_49683"/>
<dbReference type="SUPFAM" id="SSF48452">
    <property type="entry name" value="TPR-like"/>
    <property type="match status" value="1"/>
</dbReference>
<sequence>MVVRVPPPPPSRDATGAEAHHERPAPHDGNTRPRKRSPNGRHVKPYRVDTSKISEPEHQQHHSLLDEDWCPVINCSCTGGDAYDTLCWQRRLDQVTRVTQLEDQWRQSLDSNHTQQHPQQHPQQQQQQQQQLSIRRQLIPLYRTLGEFQLAVESARQVLQTHQDDTIRPTDLNVPISHSGDPNPSGPKHATVSTQTRLLVDMVGDLLALGQDAHAGRVLHKASLRLRQFHVQPPATITIPLATPATNSTFLWVDFWTHAAIWYERQGQLERALLCIRQALVALTHHIDHHTHTNDIGKDDEENRAVWIHQVAGELYQELGDWQAAKLAFESALRSSSSRHRSSATPQNRRVCGILWNNIANCELQLDRVAACVQSYAVAWRIGMELGEAVDGGAAELEGLTLWRVAFVRTAAAA</sequence>
<reference evidence="3" key="2">
    <citation type="submission" date="2008-08" db="EMBL/GenBank/DDBJ databases">
        <authorList>
            <consortium name="Diatom Consortium"/>
            <person name="Grigoriev I."/>
            <person name="Grimwood J."/>
            <person name="Kuo A."/>
            <person name="Otillar R.P."/>
            <person name="Salamov A."/>
            <person name="Detter J.C."/>
            <person name="Lindquist E."/>
            <person name="Shapiro H."/>
            <person name="Lucas S."/>
            <person name="Glavina del Rio T."/>
            <person name="Pitluck S."/>
            <person name="Rokhsar D."/>
            <person name="Bowler C."/>
        </authorList>
    </citation>
    <scope>GENOME REANNOTATION</scope>
    <source>
        <strain evidence="3">CCAP 1055/1</strain>
    </source>
</reference>
<dbReference type="RefSeq" id="XP_002184458.1">
    <property type="nucleotide sequence ID" value="XM_002184422.1"/>
</dbReference>
<dbReference type="AlphaFoldDB" id="B7GBG2"/>
<feature type="compositionally biased region" description="Low complexity" evidence="1">
    <location>
        <begin position="115"/>
        <end position="131"/>
    </location>
</feature>
<reference evidence="2 3" key="1">
    <citation type="journal article" date="2008" name="Nature">
        <title>The Phaeodactylum genome reveals the evolutionary history of diatom genomes.</title>
        <authorList>
            <person name="Bowler C."/>
            <person name="Allen A.E."/>
            <person name="Badger J.H."/>
            <person name="Grimwood J."/>
            <person name="Jabbari K."/>
            <person name="Kuo A."/>
            <person name="Maheswari U."/>
            <person name="Martens C."/>
            <person name="Maumus F."/>
            <person name="Otillar R.P."/>
            <person name="Rayko E."/>
            <person name="Salamov A."/>
            <person name="Vandepoele K."/>
            <person name="Beszteri B."/>
            <person name="Gruber A."/>
            <person name="Heijde M."/>
            <person name="Katinka M."/>
            <person name="Mock T."/>
            <person name="Valentin K."/>
            <person name="Verret F."/>
            <person name="Berges J.A."/>
            <person name="Brownlee C."/>
            <person name="Cadoret J.P."/>
            <person name="Chiovitti A."/>
            <person name="Choi C.J."/>
            <person name="Coesel S."/>
            <person name="De Martino A."/>
            <person name="Detter J.C."/>
            <person name="Durkin C."/>
            <person name="Falciatore A."/>
            <person name="Fournet J."/>
            <person name="Haruta M."/>
            <person name="Huysman M.J."/>
            <person name="Jenkins B.D."/>
            <person name="Jiroutova K."/>
            <person name="Jorgensen R.E."/>
            <person name="Joubert Y."/>
            <person name="Kaplan A."/>
            <person name="Kroger N."/>
            <person name="Kroth P.G."/>
            <person name="La Roche J."/>
            <person name="Lindquist E."/>
            <person name="Lommer M."/>
            <person name="Martin-Jezequel V."/>
            <person name="Lopez P.J."/>
            <person name="Lucas S."/>
            <person name="Mangogna M."/>
            <person name="McGinnis K."/>
            <person name="Medlin L.K."/>
            <person name="Montsant A."/>
            <person name="Oudot-Le Secq M.P."/>
            <person name="Napoli C."/>
            <person name="Obornik M."/>
            <person name="Parker M.S."/>
            <person name="Petit J.L."/>
            <person name="Porcel B.M."/>
            <person name="Poulsen N."/>
            <person name="Robison M."/>
            <person name="Rychlewski L."/>
            <person name="Rynearson T.A."/>
            <person name="Schmutz J."/>
            <person name="Shapiro H."/>
            <person name="Siaut M."/>
            <person name="Stanley M."/>
            <person name="Sussman M.R."/>
            <person name="Taylor A.R."/>
            <person name="Vardi A."/>
            <person name="von Dassow P."/>
            <person name="Vyverman W."/>
            <person name="Willis A."/>
            <person name="Wyrwicz L.S."/>
            <person name="Rokhsar D.S."/>
            <person name="Weissenbach J."/>
            <person name="Armbrust E.V."/>
            <person name="Green B.R."/>
            <person name="Van de Peer Y."/>
            <person name="Grigoriev I.V."/>
        </authorList>
    </citation>
    <scope>NUCLEOTIDE SEQUENCE [LARGE SCALE GENOMIC DNA]</scope>
    <source>
        <strain evidence="2 3">CCAP 1055/1</strain>
    </source>
</reference>
<dbReference type="HOGENOM" id="CLU_664759_0_0_1"/>
<accession>B7GBG2</accession>
<dbReference type="PaxDb" id="2850-Phatr49683"/>
<feature type="compositionally biased region" description="Basic residues" evidence="1">
    <location>
        <begin position="32"/>
        <end position="45"/>
    </location>
</feature>
<evidence type="ECO:0000313" key="2">
    <source>
        <dbReference type="EMBL" id="EEC44207.1"/>
    </source>
</evidence>
<gene>
    <name evidence="2" type="ORF">PHATRDRAFT_49683</name>
</gene>
<feature type="region of interest" description="Disordered" evidence="1">
    <location>
        <begin position="1"/>
        <end position="62"/>
    </location>
</feature>
<dbReference type="EMBL" id="CM000625">
    <property type="protein sequence ID" value="EEC44207.1"/>
    <property type="molecule type" value="Genomic_DNA"/>
</dbReference>
<feature type="compositionally biased region" description="Pro residues" evidence="1">
    <location>
        <begin position="1"/>
        <end position="11"/>
    </location>
</feature>